<keyword evidence="5" id="KW-1185">Reference proteome</keyword>
<dbReference type="RefSeq" id="XP_003026769.1">
    <property type="nucleotide sequence ID" value="XM_003026723.1"/>
</dbReference>
<evidence type="ECO:0000256" key="2">
    <source>
        <dbReference type="SAM" id="Phobius"/>
    </source>
</evidence>
<organism evidence="5">
    <name type="scientific">Schizophyllum commune (strain H4-8 / FGSC 9210)</name>
    <name type="common">Split gill fungus</name>
    <dbReference type="NCBI Taxonomy" id="578458"/>
    <lineage>
        <taxon>Eukaryota</taxon>
        <taxon>Fungi</taxon>
        <taxon>Dikarya</taxon>
        <taxon>Basidiomycota</taxon>
        <taxon>Agaricomycotina</taxon>
        <taxon>Agaricomycetes</taxon>
        <taxon>Agaricomycetidae</taxon>
        <taxon>Agaricales</taxon>
        <taxon>Schizophyllaceae</taxon>
        <taxon>Schizophyllum</taxon>
    </lineage>
</organism>
<accession>D8QJT6</accession>
<evidence type="ECO:0000256" key="3">
    <source>
        <dbReference type="SAM" id="SignalP"/>
    </source>
</evidence>
<sequence>MSPSLPSFFVALALSLILAPTSLAQRKSLPYNFTLAAVNTTLPNTNGTGVPLVLGSAGAVPGASFYITSLRAYDRYGNWHTNATALSSGNEMGWLSTTLGGSESDQFTALHATRHHRYASLAVRASDSPSRHGTDALWSLCPSTQFRGKNEVVYNVSATYQYYPFNVSDCYKVTLQIVPLRWWGDDAEVVDGADGADGDEGDADGAEDVDGGDGDDGAGDGTGAVDGDAASANSTASAIALPSLYLFWNDFICTTEPALVKSQQNAPITGSLLCDTFCYLICINVKRSSASRYNMPITFVFREPRTAKLAATSPFARKVMDSLFLALAVFMAVIPASFAQLKTLPYNFTLAALNTTLPNANDTGVPLVVGSQGGIHGATFYTTRTWASNGWPSQFPSLGLVNGVLRAYNADGTWNTNASMVMSGRSMDWVQSGESWYPDLDQYTALRASSQKTLAAKHHKYASLAAHGHDDLWTLCPSEYDNHVEYNITTDTIYGVIAKDCYKVILQIVPVHH</sequence>
<keyword evidence="3" id="KW-0732">Signal</keyword>
<feature type="compositionally biased region" description="Acidic residues" evidence="1">
    <location>
        <begin position="191"/>
        <end position="218"/>
    </location>
</feature>
<dbReference type="Proteomes" id="UP000007431">
    <property type="component" value="Unassembled WGS sequence"/>
</dbReference>
<feature type="chain" id="PRO_5003120967" evidence="3">
    <location>
        <begin position="25"/>
        <end position="513"/>
    </location>
</feature>
<dbReference type="GeneID" id="9593713"/>
<proteinExistence type="predicted"/>
<evidence type="ECO:0000313" key="5">
    <source>
        <dbReference type="Proteomes" id="UP000007431"/>
    </source>
</evidence>
<evidence type="ECO:0000256" key="1">
    <source>
        <dbReference type="SAM" id="MobiDB-lite"/>
    </source>
</evidence>
<dbReference type="HOGENOM" id="CLU_531161_0_0_1"/>
<protein>
    <submittedName>
        <fullName evidence="4">Uncharacterized protein</fullName>
    </submittedName>
</protein>
<feature type="transmembrane region" description="Helical" evidence="2">
    <location>
        <begin position="323"/>
        <end position="341"/>
    </location>
</feature>
<dbReference type="KEGG" id="scm:SCHCO_01176499"/>
<feature type="signal peptide" evidence="3">
    <location>
        <begin position="1"/>
        <end position="24"/>
    </location>
</feature>
<feature type="transmembrane region" description="Helical" evidence="2">
    <location>
        <begin position="48"/>
        <end position="67"/>
    </location>
</feature>
<dbReference type="AlphaFoldDB" id="D8QJT6"/>
<evidence type="ECO:0000313" key="4">
    <source>
        <dbReference type="EMBL" id="EFI91866.1"/>
    </source>
</evidence>
<dbReference type="EMBL" id="GL377315">
    <property type="protein sequence ID" value="EFI91866.1"/>
    <property type="molecule type" value="Genomic_DNA"/>
</dbReference>
<dbReference type="eggNOG" id="ENOG502T1ET">
    <property type="taxonomic scope" value="Eukaryota"/>
</dbReference>
<gene>
    <name evidence="4" type="ORF">SCHCODRAFT_238368</name>
</gene>
<dbReference type="OrthoDB" id="2844016at2759"/>
<name>D8QJT6_SCHCM</name>
<reference evidence="4 5" key="1">
    <citation type="journal article" date="2010" name="Nat. Biotechnol.">
        <title>Genome sequence of the model mushroom Schizophyllum commune.</title>
        <authorList>
            <person name="Ohm R.A."/>
            <person name="de Jong J.F."/>
            <person name="Lugones L.G."/>
            <person name="Aerts A."/>
            <person name="Kothe E."/>
            <person name="Stajich J.E."/>
            <person name="de Vries R.P."/>
            <person name="Record E."/>
            <person name="Levasseur A."/>
            <person name="Baker S.E."/>
            <person name="Bartholomew K.A."/>
            <person name="Coutinho P.M."/>
            <person name="Erdmann S."/>
            <person name="Fowler T.J."/>
            <person name="Gathman A.C."/>
            <person name="Lombard V."/>
            <person name="Henrissat B."/>
            <person name="Knabe N."/>
            <person name="Kuees U."/>
            <person name="Lilly W.W."/>
            <person name="Lindquist E."/>
            <person name="Lucas S."/>
            <person name="Magnuson J.K."/>
            <person name="Piumi F."/>
            <person name="Raudaskoski M."/>
            <person name="Salamov A."/>
            <person name="Schmutz J."/>
            <person name="Schwarze F.W.M.R."/>
            <person name="vanKuyk P.A."/>
            <person name="Horton J.S."/>
            <person name="Grigoriev I.V."/>
            <person name="Woesten H.A.B."/>
        </authorList>
    </citation>
    <scope>NUCLEOTIDE SEQUENCE [LARGE SCALE GENOMIC DNA]</scope>
    <source>
        <strain evidence="5">H4-8 / FGSC 9210</strain>
    </source>
</reference>
<keyword evidence="2" id="KW-0812">Transmembrane</keyword>
<keyword evidence="2" id="KW-0472">Membrane</keyword>
<dbReference type="VEuPathDB" id="FungiDB:SCHCODRAFT_01176499"/>
<dbReference type="InParanoid" id="D8QJT6"/>
<feature type="region of interest" description="Disordered" evidence="1">
    <location>
        <begin position="191"/>
        <end position="226"/>
    </location>
</feature>
<keyword evidence="2" id="KW-1133">Transmembrane helix</keyword>